<dbReference type="AlphaFoldDB" id="A0A1S7FW63"/>
<proteinExistence type="predicted"/>
<keyword evidence="3" id="KW-1185">Reference proteome</keyword>
<keyword evidence="1" id="KW-1133">Transmembrane helix</keyword>
<evidence type="ECO:0000313" key="3">
    <source>
        <dbReference type="Proteomes" id="UP000223060"/>
    </source>
</evidence>
<keyword evidence="1" id="KW-0472">Membrane</keyword>
<keyword evidence="1" id="KW-0812">Transmembrane</keyword>
<feature type="transmembrane region" description="Helical" evidence="1">
    <location>
        <begin position="7"/>
        <end position="27"/>
    </location>
</feature>
<evidence type="ECO:0000256" key="1">
    <source>
        <dbReference type="SAM" id="Phobius"/>
    </source>
</evidence>
<evidence type="ECO:0000313" key="2">
    <source>
        <dbReference type="EMBL" id="AQY51686.1"/>
    </source>
</evidence>
<dbReference type="EMBL" id="CP011102">
    <property type="protein sequence ID" value="AQY51686.1"/>
    <property type="molecule type" value="Genomic_DNA"/>
</dbReference>
<protein>
    <submittedName>
        <fullName evidence="2">Uncharacterized protein</fullName>
    </submittedName>
</protein>
<dbReference type="KEGG" id="lwi:UE46_12015"/>
<sequence length="59" mass="7001">MTRKVRLNILGCIIAGGVGILIFVPNYPFPDMYRILIFMALFMINFYINRYLRERKEGK</sequence>
<accession>A0A1S7FW63</accession>
<dbReference type="RefSeq" id="WP_118907659.1">
    <property type="nucleotide sequence ID" value="NZ_CP011102.1"/>
</dbReference>
<dbReference type="Proteomes" id="UP000223060">
    <property type="component" value="Chromosome"/>
</dbReference>
<organism evidence="2 3">
    <name type="scientific">Listeria weihenstephanensis</name>
    <dbReference type="NCBI Taxonomy" id="1006155"/>
    <lineage>
        <taxon>Bacteria</taxon>
        <taxon>Bacillati</taxon>
        <taxon>Bacillota</taxon>
        <taxon>Bacilli</taxon>
        <taxon>Bacillales</taxon>
        <taxon>Listeriaceae</taxon>
        <taxon>Listeria</taxon>
    </lineage>
</organism>
<name>A0A1S7FW63_9LIST</name>
<reference evidence="3" key="1">
    <citation type="submission" date="2015-03" db="EMBL/GenBank/DDBJ databases">
        <authorList>
            <person name="Ferrari E."/>
            <person name="Walter M.C."/>
            <person name="Huptas C."/>
            <person name="Scherer S."/>
            <person name="Mueller-Herbst S."/>
        </authorList>
    </citation>
    <scope>NUCLEOTIDE SEQUENCE [LARGE SCALE GENOMIC DNA]</scope>
    <source>
        <strain evidence="3">LWP01</strain>
    </source>
</reference>
<gene>
    <name evidence="2" type="ORF">UE46_12015</name>
</gene>
<feature type="transmembrane region" description="Helical" evidence="1">
    <location>
        <begin position="33"/>
        <end position="52"/>
    </location>
</feature>